<sequence>MPRSSRHAFLISHLAFIRPSTLRFTLAITAHPSLPVRSRSNSTTSPTHPDQLL</sequence>
<proteinExistence type="predicted"/>
<keyword evidence="2" id="KW-1185">Reference proteome</keyword>
<accession>A0A4Y7SX11</accession>
<dbReference type="AlphaFoldDB" id="A0A4Y7SX11"/>
<dbReference type="EMBL" id="QPFP01000048">
    <property type="protein sequence ID" value="TEB26393.1"/>
    <property type="molecule type" value="Genomic_DNA"/>
</dbReference>
<feature type="non-terminal residue" evidence="1">
    <location>
        <position position="53"/>
    </location>
</feature>
<protein>
    <submittedName>
        <fullName evidence="1">Uncharacterized protein</fullName>
    </submittedName>
</protein>
<evidence type="ECO:0000313" key="2">
    <source>
        <dbReference type="Proteomes" id="UP000298030"/>
    </source>
</evidence>
<comment type="caution">
    <text evidence="1">The sequence shown here is derived from an EMBL/GenBank/DDBJ whole genome shotgun (WGS) entry which is preliminary data.</text>
</comment>
<evidence type="ECO:0000313" key="1">
    <source>
        <dbReference type="EMBL" id="TEB26393.1"/>
    </source>
</evidence>
<organism evidence="1 2">
    <name type="scientific">Coprinellus micaceus</name>
    <name type="common">Glistening ink-cap mushroom</name>
    <name type="synonym">Coprinus micaceus</name>
    <dbReference type="NCBI Taxonomy" id="71717"/>
    <lineage>
        <taxon>Eukaryota</taxon>
        <taxon>Fungi</taxon>
        <taxon>Dikarya</taxon>
        <taxon>Basidiomycota</taxon>
        <taxon>Agaricomycotina</taxon>
        <taxon>Agaricomycetes</taxon>
        <taxon>Agaricomycetidae</taxon>
        <taxon>Agaricales</taxon>
        <taxon>Agaricineae</taxon>
        <taxon>Psathyrellaceae</taxon>
        <taxon>Coprinellus</taxon>
    </lineage>
</organism>
<reference evidence="1 2" key="1">
    <citation type="journal article" date="2019" name="Nat. Ecol. Evol.">
        <title>Megaphylogeny resolves global patterns of mushroom evolution.</title>
        <authorList>
            <person name="Varga T."/>
            <person name="Krizsan K."/>
            <person name="Foldi C."/>
            <person name="Dima B."/>
            <person name="Sanchez-Garcia M."/>
            <person name="Sanchez-Ramirez S."/>
            <person name="Szollosi G.J."/>
            <person name="Szarkandi J.G."/>
            <person name="Papp V."/>
            <person name="Albert L."/>
            <person name="Andreopoulos W."/>
            <person name="Angelini C."/>
            <person name="Antonin V."/>
            <person name="Barry K.W."/>
            <person name="Bougher N.L."/>
            <person name="Buchanan P."/>
            <person name="Buyck B."/>
            <person name="Bense V."/>
            <person name="Catcheside P."/>
            <person name="Chovatia M."/>
            <person name="Cooper J."/>
            <person name="Damon W."/>
            <person name="Desjardin D."/>
            <person name="Finy P."/>
            <person name="Geml J."/>
            <person name="Haridas S."/>
            <person name="Hughes K."/>
            <person name="Justo A."/>
            <person name="Karasinski D."/>
            <person name="Kautmanova I."/>
            <person name="Kiss B."/>
            <person name="Kocsube S."/>
            <person name="Kotiranta H."/>
            <person name="LaButti K.M."/>
            <person name="Lechner B.E."/>
            <person name="Liimatainen K."/>
            <person name="Lipzen A."/>
            <person name="Lukacs Z."/>
            <person name="Mihaltcheva S."/>
            <person name="Morgado L.N."/>
            <person name="Niskanen T."/>
            <person name="Noordeloos M.E."/>
            <person name="Ohm R.A."/>
            <person name="Ortiz-Santana B."/>
            <person name="Ovrebo C."/>
            <person name="Racz N."/>
            <person name="Riley R."/>
            <person name="Savchenko A."/>
            <person name="Shiryaev A."/>
            <person name="Soop K."/>
            <person name="Spirin V."/>
            <person name="Szebenyi C."/>
            <person name="Tomsovsky M."/>
            <person name="Tulloss R.E."/>
            <person name="Uehling J."/>
            <person name="Grigoriev I.V."/>
            <person name="Vagvolgyi C."/>
            <person name="Papp T."/>
            <person name="Martin F.M."/>
            <person name="Miettinen O."/>
            <person name="Hibbett D.S."/>
            <person name="Nagy L.G."/>
        </authorList>
    </citation>
    <scope>NUCLEOTIDE SEQUENCE [LARGE SCALE GENOMIC DNA]</scope>
    <source>
        <strain evidence="1 2">FP101781</strain>
    </source>
</reference>
<dbReference type="Proteomes" id="UP000298030">
    <property type="component" value="Unassembled WGS sequence"/>
</dbReference>
<name>A0A4Y7SX11_COPMI</name>
<gene>
    <name evidence="1" type="ORF">FA13DRAFT_1737322</name>
</gene>